<sequence length="98" mass="11231">DTNNTDFLSVNNETNMDLSVIPWKYLQISIQKATQYHINIIDIVKQTEMIFSPFVLSMYSAALCILCGEVFRASLVRFIYVLGTTNKRLVSISFGRFL</sequence>
<dbReference type="OrthoDB" id="6617147at2759"/>
<keyword evidence="1" id="KW-0812">Transmembrane</keyword>
<feature type="non-terminal residue" evidence="2">
    <location>
        <position position="1"/>
    </location>
</feature>
<gene>
    <name evidence="2" type="ORF">ILUMI_17383</name>
</gene>
<evidence type="ECO:0000313" key="2">
    <source>
        <dbReference type="EMBL" id="KAF2888790.1"/>
    </source>
</evidence>
<dbReference type="Proteomes" id="UP000801492">
    <property type="component" value="Unassembled WGS sequence"/>
</dbReference>
<reference evidence="2" key="1">
    <citation type="submission" date="2019-08" db="EMBL/GenBank/DDBJ databases">
        <title>The genome of the North American firefly Photinus pyralis.</title>
        <authorList>
            <consortium name="Photinus pyralis genome working group"/>
            <person name="Fallon T.R."/>
            <person name="Sander Lower S.E."/>
            <person name="Weng J.-K."/>
        </authorList>
    </citation>
    <scope>NUCLEOTIDE SEQUENCE</scope>
    <source>
        <strain evidence="2">TRF0915ILg1</strain>
        <tissue evidence="2">Whole body</tissue>
    </source>
</reference>
<comment type="caution">
    <text evidence="2">The sequence shown here is derived from an EMBL/GenBank/DDBJ whole genome shotgun (WGS) entry which is preliminary data.</text>
</comment>
<keyword evidence="3" id="KW-1185">Reference proteome</keyword>
<evidence type="ECO:0000313" key="3">
    <source>
        <dbReference type="Proteomes" id="UP000801492"/>
    </source>
</evidence>
<evidence type="ECO:0000256" key="1">
    <source>
        <dbReference type="SAM" id="Phobius"/>
    </source>
</evidence>
<organism evidence="2 3">
    <name type="scientific">Ignelater luminosus</name>
    <name type="common">Cucubano</name>
    <name type="synonym">Pyrophorus luminosus</name>
    <dbReference type="NCBI Taxonomy" id="2038154"/>
    <lineage>
        <taxon>Eukaryota</taxon>
        <taxon>Metazoa</taxon>
        <taxon>Ecdysozoa</taxon>
        <taxon>Arthropoda</taxon>
        <taxon>Hexapoda</taxon>
        <taxon>Insecta</taxon>
        <taxon>Pterygota</taxon>
        <taxon>Neoptera</taxon>
        <taxon>Endopterygota</taxon>
        <taxon>Coleoptera</taxon>
        <taxon>Polyphaga</taxon>
        <taxon>Elateriformia</taxon>
        <taxon>Elateroidea</taxon>
        <taxon>Elateridae</taxon>
        <taxon>Agrypninae</taxon>
        <taxon>Pyrophorini</taxon>
        <taxon>Ignelater</taxon>
    </lineage>
</organism>
<keyword evidence="1" id="KW-1133">Transmembrane helix</keyword>
<keyword evidence="1" id="KW-0472">Membrane</keyword>
<name>A0A8K0CSE8_IGNLU</name>
<dbReference type="AlphaFoldDB" id="A0A8K0CSE8"/>
<dbReference type="EMBL" id="VTPC01073746">
    <property type="protein sequence ID" value="KAF2888790.1"/>
    <property type="molecule type" value="Genomic_DNA"/>
</dbReference>
<proteinExistence type="predicted"/>
<feature type="transmembrane region" description="Helical" evidence="1">
    <location>
        <begin position="50"/>
        <end position="71"/>
    </location>
</feature>
<protein>
    <submittedName>
        <fullName evidence="2">Uncharacterized protein</fullName>
    </submittedName>
</protein>
<accession>A0A8K0CSE8</accession>